<comment type="similarity">
    <text evidence="1">Belongs to the CinA family.</text>
</comment>
<dbReference type="Pfam" id="PF18146">
    <property type="entry name" value="CinA_KH"/>
    <property type="match status" value="1"/>
</dbReference>
<dbReference type="PANTHER" id="PTHR13939">
    <property type="entry name" value="NICOTINAMIDE-NUCLEOTIDE AMIDOHYDROLASE PNCC"/>
    <property type="match status" value="1"/>
</dbReference>
<dbReference type="InterPro" id="IPR036653">
    <property type="entry name" value="CinA-like_C"/>
</dbReference>
<dbReference type="CDD" id="cd00885">
    <property type="entry name" value="cinA"/>
    <property type="match status" value="1"/>
</dbReference>
<dbReference type="AlphaFoldDB" id="A0A9E2KZS3"/>
<reference evidence="3" key="2">
    <citation type="submission" date="2021-04" db="EMBL/GenBank/DDBJ databases">
        <authorList>
            <person name="Gilroy R."/>
        </authorList>
    </citation>
    <scope>NUCLEOTIDE SEQUENCE</scope>
    <source>
        <strain evidence="3">A6-441</strain>
    </source>
</reference>
<dbReference type="InterPro" id="IPR008135">
    <property type="entry name" value="Competence-induced_CinA"/>
</dbReference>
<dbReference type="SUPFAM" id="SSF53218">
    <property type="entry name" value="Molybdenum cofactor biosynthesis proteins"/>
    <property type="match status" value="1"/>
</dbReference>
<reference evidence="3" key="1">
    <citation type="journal article" date="2021" name="PeerJ">
        <title>Extensive microbial diversity within the chicken gut microbiome revealed by metagenomics and culture.</title>
        <authorList>
            <person name="Gilroy R."/>
            <person name="Ravi A."/>
            <person name="Getino M."/>
            <person name="Pursley I."/>
            <person name="Horton D.L."/>
            <person name="Alikhan N.F."/>
            <person name="Baker D."/>
            <person name="Gharbi K."/>
            <person name="Hall N."/>
            <person name="Watson M."/>
            <person name="Adriaenssens E.M."/>
            <person name="Foster-Nyarko E."/>
            <person name="Jarju S."/>
            <person name="Secka A."/>
            <person name="Antonio M."/>
            <person name="Oren A."/>
            <person name="Chaudhuri R.R."/>
            <person name="La Ragione R."/>
            <person name="Hildebrand F."/>
            <person name="Pallen M.J."/>
        </authorList>
    </citation>
    <scope>NUCLEOTIDE SEQUENCE</scope>
    <source>
        <strain evidence="3">A6-441</strain>
    </source>
</reference>
<evidence type="ECO:0000259" key="2">
    <source>
        <dbReference type="SMART" id="SM00852"/>
    </source>
</evidence>
<comment type="caution">
    <text evidence="3">The sequence shown here is derived from an EMBL/GenBank/DDBJ whole genome shotgun (WGS) entry which is preliminary data.</text>
</comment>
<dbReference type="SUPFAM" id="SSF142433">
    <property type="entry name" value="CinA-like"/>
    <property type="match status" value="1"/>
</dbReference>
<dbReference type="InterPro" id="IPR008136">
    <property type="entry name" value="CinA_C"/>
</dbReference>
<dbReference type="InterPro" id="IPR036425">
    <property type="entry name" value="MoaB/Mog-like_dom_sf"/>
</dbReference>
<dbReference type="Pfam" id="PF02464">
    <property type="entry name" value="CinA"/>
    <property type="match status" value="1"/>
</dbReference>
<sequence>MKVGVILVGTELLNGGTLDTNSLYIAEELNKYGMEIEFKITVRDFKEEIYRAIDYCKRYVDLIIMSGGLGPTLDDITKEVIADYVKKPLVVDKEELEELKDKFEKAGLKFKNLNIKEVEKPEGSVTFKNDVGMAPAVYIDDIVAFPGVPKELYNMLPKFLTWYAKEKKLLDDEIYIKDLITYGMAESLLDEAVREFFTEEGIYYEFLVKDYGILIRLQSKMSNKNKVEKIVKKIYNRIGEFIFGEDNDRLEKKVVELLQKLNLSVSTAESCTGGMLASKLIDVPGVSDIFYEGVVSYSNEAKQKRLNVKAETLEKYGAVSEEVAKEMVLGLHTDVALSTTGIAGPGGGSDEKPVGLVYMGIRIKDKIYVEKRVFRGDRNKIRERTVSHTLFTLIKILSEDV</sequence>
<dbReference type="Gene3D" id="3.90.950.20">
    <property type="entry name" value="CinA-like"/>
    <property type="match status" value="1"/>
</dbReference>
<dbReference type="HAMAP" id="MF_00226_B">
    <property type="entry name" value="CinA_B"/>
    <property type="match status" value="1"/>
</dbReference>
<accession>A0A9E2KZS3</accession>
<dbReference type="EMBL" id="JAHLFN010000072">
    <property type="protein sequence ID" value="MBU3842909.1"/>
    <property type="molecule type" value="Genomic_DNA"/>
</dbReference>
<dbReference type="InterPro" id="IPR041424">
    <property type="entry name" value="CinA_KH"/>
</dbReference>
<evidence type="ECO:0000256" key="1">
    <source>
        <dbReference type="HAMAP-Rule" id="MF_00226"/>
    </source>
</evidence>
<evidence type="ECO:0000313" key="3">
    <source>
        <dbReference type="EMBL" id="MBU3842909.1"/>
    </source>
</evidence>
<dbReference type="NCBIfam" id="TIGR00199">
    <property type="entry name" value="PncC_domain"/>
    <property type="match status" value="1"/>
</dbReference>
<dbReference type="Pfam" id="PF00994">
    <property type="entry name" value="MoCF_biosynth"/>
    <property type="match status" value="1"/>
</dbReference>
<dbReference type="InterPro" id="IPR001453">
    <property type="entry name" value="MoaB/Mog_dom"/>
</dbReference>
<evidence type="ECO:0000313" key="4">
    <source>
        <dbReference type="Proteomes" id="UP000724657"/>
    </source>
</evidence>
<dbReference type="Gene3D" id="3.40.980.10">
    <property type="entry name" value="MoaB/Mog-like domain"/>
    <property type="match status" value="1"/>
</dbReference>
<proteinExistence type="inferred from homology"/>
<dbReference type="Gene3D" id="3.30.70.2860">
    <property type="match status" value="1"/>
</dbReference>
<name>A0A9E2KZS3_9FUSO</name>
<protein>
    <recommendedName>
        <fullName evidence="1">CinA-like protein</fullName>
    </recommendedName>
</protein>
<feature type="domain" description="MoaB/Mog" evidence="2">
    <location>
        <begin position="4"/>
        <end position="167"/>
    </location>
</feature>
<dbReference type="SMART" id="SM00852">
    <property type="entry name" value="MoCF_biosynth"/>
    <property type="match status" value="1"/>
</dbReference>
<dbReference type="PIRSF" id="PIRSF006728">
    <property type="entry name" value="CinA"/>
    <property type="match status" value="1"/>
</dbReference>
<dbReference type="Proteomes" id="UP000724657">
    <property type="component" value="Unassembled WGS sequence"/>
</dbReference>
<dbReference type="NCBIfam" id="TIGR00200">
    <property type="entry name" value="cinA_nterm"/>
    <property type="match status" value="1"/>
</dbReference>
<dbReference type="InterPro" id="IPR050101">
    <property type="entry name" value="CinA"/>
</dbReference>
<organism evidence="3 4">
    <name type="scientific">Candidatus Fusobacterium pullicola</name>
    <dbReference type="NCBI Taxonomy" id="2838601"/>
    <lineage>
        <taxon>Bacteria</taxon>
        <taxon>Fusobacteriati</taxon>
        <taxon>Fusobacteriota</taxon>
        <taxon>Fusobacteriia</taxon>
        <taxon>Fusobacteriales</taxon>
        <taxon>Fusobacteriaceae</taxon>
        <taxon>Fusobacterium</taxon>
    </lineage>
</organism>
<gene>
    <name evidence="3" type="ORF">IAA47_08030</name>
</gene>
<dbReference type="PANTHER" id="PTHR13939:SF0">
    <property type="entry name" value="NMN AMIDOHYDROLASE-LIKE PROTEIN YFAY"/>
    <property type="match status" value="1"/>
</dbReference>